<dbReference type="KEGG" id="lxy:O159_07000"/>
<organism evidence="1 2">
    <name type="scientific">Leifsonia xyli subsp. cynodontis DSM 46306</name>
    <dbReference type="NCBI Taxonomy" id="1389489"/>
    <lineage>
        <taxon>Bacteria</taxon>
        <taxon>Bacillati</taxon>
        <taxon>Actinomycetota</taxon>
        <taxon>Actinomycetes</taxon>
        <taxon>Micrococcales</taxon>
        <taxon>Microbacteriaceae</taxon>
        <taxon>Leifsonia</taxon>
    </lineage>
</organism>
<name>U3P7J1_LEIXC</name>
<sequence length="67" mass="6833">MSLQRTTQIVNKRIAAKLETDSASSFSGSHQETTCVLIGAAAMAALVELGAIDESVVAATAALDIAI</sequence>
<accession>U3P7J1</accession>
<protein>
    <submittedName>
        <fullName evidence="1">Uncharacterized protein</fullName>
    </submittedName>
</protein>
<reference evidence="1 2" key="1">
    <citation type="journal article" date="2013" name="Genome Announc.">
        <title>Complete Genome Sequence of Leifsonia xyli subsp. cynodontis Strain DSM46306, a Gram-Positive Bacterial Pathogen of Grasses.</title>
        <authorList>
            <person name="Monteiro-Vitorello C.B."/>
            <person name="Zerillo M.M."/>
            <person name="Van Sluys M.A."/>
            <person name="Camargo L.E."/>
            <person name="Kitajima J.P."/>
        </authorList>
    </citation>
    <scope>NUCLEOTIDE SEQUENCE [LARGE SCALE GENOMIC DNA]</scope>
    <source>
        <strain evidence="1 2">DSM 46306</strain>
    </source>
</reference>
<evidence type="ECO:0000313" key="2">
    <source>
        <dbReference type="Proteomes" id="UP000016743"/>
    </source>
</evidence>
<proteinExistence type="predicted"/>
<dbReference type="PATRIC" id="fig|1389489.3.peg.676"/>
<keyword evidence="2" id="KW-1185">Reference proteome</keyword>
<gene>
    <name evidence="1" type="ORF">O159_07000</name>
</gene>
<dbReference type="AlphaFoldDB" id="U3P7J1"/>
<dbReference type="HOGENOM" id="CLU_2807185_0_0_11"/>
<dbReference type="EMBL" id="CP006734">
    <property type="protein sequence ID" value="AGW40877.1"/>
    <property type="molecule type" value="Genomic_DNA"/>
</dbReference>
<dbReference type="Proteomes" id="UP000016743">
    <property type="component" value="Chromosome"/>
</dbReference>
<evidence type="ECO:0000313" key="1">
    <source>
        <dbReference type="EMBL" id="AGW40877.1"/>
    </source>
</evidence>